<protein>
    <submittedName>
        <fullName evidence="1">Uncharacterized protein</fullName>
    </submittedName>
</protein>
<accession>K9L5L5</accession>
<proteinExistence type="predicted"/>
<dbReference type="RefSeq" id="YP_007392583.1">
    <property type="nucleotide sequence ID" value="NC_020201.1"/>
</dbReference>
<dbReference type="GeneID" id="14515316"/>
<sequence>MGKFAVLGLLLLAFCANAEEDLKKCTVHDHGGGATIIACPDYIVTKTSEKTMICRLMQGSPNASCTQVP</sequence>
<reference evidence="2" key="1">
    <citation type="submission" date="2011-11" db="EMBL/GenBank/DDBJ databases">
        <title>Escape from toxin-antitoxin mediated abortive infection can occur by recombination within a generalized transducing phage of Pectobacterium atrosepticum.</title>
        <authorList>
            <person name="Blower T.R."/>
            <person name="Evans T.J."/>
            <person name="Przybilski R."/>
            <person name="Fineran P.C."/>
            <person name="Salmond G.P.C."/>
        </authorList>
    </citation>
    <scope>NUCLEOTIDE SEQUENCE [LARGE SCALE GENOMIC DNA]</scope>
</reference>
<reference evidence="1 2" key="2">
    <citation type="journal article" date="2012" name="PLoS Genet.">
        <title>Viral evasion of a bacterial suicide system by RNA-based molecular mimicry enables infectious altruism.</title>
        <authorList>
            <person name="Blower T.R."/>
            <person name="Evans T.J."/>
            <person name="Przybilski R."/>
            <person name="Fineran P.C."/>
            <person name="Salmond G.P."/>
        </authorList>
    </citation>
    <scope>NUCLEOTIDE SEQUENCE [LARGE SCALE GENOMIC DNA]</scope>
</reference>
<evidence type="ECO:0000313" key="1">
    <source>
        <dbReference type="EMBL" id="AEZ66287.1"/>
    </source>
</evidence>
<dbReference type="KEGG" id="vg:14515316"/>
<dbReference type="OrthoDB" id="24564at10239"/>
<name>K9L5L5_9CAUD</name>
<evidence type="ECO:0000313" key="2">
    <source>
        <dbReference type="Proteomes" id="UP000010999"/>
    </source>
</evidence>
<dbReference type="EMBL" id="JQ015307">
    <property type="protein sequence ID" value="AEZ66287.1"/>
    <property type="molecule type" value="Genomic_DNA"/>
</dbReference>
<gene>
    <name evidence="1" type="ORF">phiTE_121</name>
</gene>
<dbReference type="Proteomes" id="UP000010999">
    <property type="component" value="Segment"/>
</dbReference>
<keyword evidence="2" id="KW-1185">Reference proteome</keyword>
<organism evidence="1 2">
    <name type="scientific">Pectobacterium phage phiTE</name>
    <dbReference type="NCBI Taxonomy" id="1116482"/>
    <lineage>
        <taxon>Viruses</taxon>
        <taxon>Duplodnaviria</taxon>
        <taxon>Heunggongvirae</taxon>
        <taxon>Uroviricota</taxon>
        <taxon>Caudoviricetes</taxon>
        <taxon>Vequintavirinae</taxon>
        <taxon>Certrevirus</taxon>
        <taxon>Certrevirus phiTE</taxon>
    </lineage>
</organism>